<proteinExistence type="predicted"/>
<dbReference type="Proteomes" id="UP000024635">
    <property type="component" value="Unassembled WGS sequence"/>
</dbReference>
<dbReference type="EMBL" id="JARK01001479">
    <property type="protein sequence ID" value="EYB97150.1"/>
    <property type="molecule type" value="Genomic_DNA"/>
</dbReference>
<protein>
    <submittedName>
        <fullName evidence="2">Uncharacterized protein</fullName>
    </submittedName>
</protein>
<comment type="caution">
    <text evidence="2">The sequence shown here is derived from an EMBL/GenBank/DDBJ whole genome shotgun (WGS) entry which is preliminary data.</text>
</comment>
<name>A0A016T355_9BILA</name>
<gene>
    <name evidence="2" type="primary">Acey_s0143.g2419</name>
    <name evidence="2" type="ORF">Y032_0143g2419</name>
</gene>
<feature type="transmembrane region" description="Helical" evidence="1">
    <location>
        <begin position="83"/>
        <end position="103"/>
    </location>
</feature>
<sequence>MWSYVRAEAFAKTSLIGQLIQLANRGVPLDRKDSPYFPFTNPILYLQVSTKADTLTITMNNGVRLAHLFTLTTSKPSGSYSNIIIFLECVAVFVPLYYSLVAARWINTSTKAMHVLSTATSPRKLNRDHTKNVQIDHGDSVSALDTAEIEKKVEQLRHEIGDSTLQNPSRTASVTQM</sequence>
<organism evidence="2 3">
    <name type="scientific">Ancylostoma ceylanicum</name>
    <dbReference type="NCBI Taxonomy" id="53326"/>
    <lineage>
        <taxon>Eukaryota</taxon>
        <taxon>Metazoa</taxon>
        <taxon>Ecdysozoa</taxon>
        <taxon>Nematoda</taxon>
        <taxon>Chromadorea</taxon>
        <taxon>Rhabditida</taxon>
        <taxon>Rhabditina</taxon>
        <taxon>Rhabditomorpha</taxon>
        <taxon>Strongyloidea</taxon>
        <taxon>Ancylostomatidae</taxon>
        <taxon>Ancylostomatinae</taxon>
        <taxon>Ancylostoma</taxon>
    </lineage>
</organism>
<evidence type="ECO:0000313" key="3">
    <source>
        <dbReference type="Proteomes" id="UP000024635"/>
    </source>
</evidence>
<keyword evidence="1" id="KW-0812">Transmembrane</keyword>
<reference evidence="3" key="1">
    <citation type="journal article" date="2015" name="Nat. Genet.">
        <title>The genome and transcriptome of the zoonotic hookworm Ancylostoma ceylanicum identify infection-specific gene families.</title>
        <authorList>
            <person name="Schwarz E.M."/>
            <person name="Hu Y."/>
            <person name="Antoshechkin I."/>
            <person name="Miller M.M."/>
            <person name="Sternberg P.W."/>
            <person name="Aroian R.V."/>
        </authorList>
    </citation>
    <scope>NUCLEOTIDE SEQUENCE</scope>
    <source>
        <strain evidence="3">HY135</strain>
    </source>
</reference>
<dbReference type="OrthoDB" id="5808068at2759"/>
<evidence type="ECO:0000313" key="2">
    <source>
        <dbReference type="EMBL" id="EYB97150.1"/>
    </source>
</evidence>
<keyword evidence="1" id="KW-0472">Membrane</keyword>
<keyword evidence="3" id="KW-1185">Reference proteome</keyword>
<evidence type="ECO:0000256" key="1">
    <source>
        <dbReference type="SAM" id="Phobius"/>
    </source>
</evidence>
<accession>A0A016T355</accession>
<keyword evidence="1" id="KW-1133">Transmembrane helix</keyword>
<dbReference type="AlphaFoldDB" id="A0A016T355"/>